<dbReference type="Proteomes" id="UP001500325">
    <property type="component" value="Unassembled WGS sequence"/>
</dbReference>
<reference evidence="3" key="1">
    <citation type="journal article" date="2019" name="Int. J. Syst. Evol. Microbiol.">
        <title>The Global Catalogue of Microorganisms (GCM) 10K type strain sequencing project: providing services to taxonomists for standard genome sequencing and annotation.</title>
        <authorList>
            <consortium name="The Broad Institute Genomics Platform"/>
            <consortium name="The Broad Institute Genome Sequencing Center for Infectious Disease"/>
            <person name="Wu L."/>
            <person name="Ma J."/>
        </authorList>
    </citation>
    <scope>NUCLEOTIDE SEQUENCE [LARGE SCALE GENOMIC DNA]</scope>
    <source>
        <strain evidence="3">JCM 18055</strain>
    </source>
</reference>
<dbReference type="InterPro" id="IPR029016">
    <property type="entry name" value="GAF-like_dom_sf"/>
</dbReference>
<name>A0ABP8XL03_9PSEU</name>
<dbReference type="RefSeq" id="WP_345383795.1">
    <property type="nucleotide sequence ID" value="NZ_BAABIC010000025.1"/>
</dbReference>
<sequence length="98" mass="10455">MALQTGSRSSIDSPSDQADVHEFLEETPAIRENGYAFDRVGPSAPDFSAVSCPVNARNGSVLAGLAGPAEQVTRDQRLLAKALTEATRQWAEREAEPA</sequence>
<evidence type="ECO:0000259" key="1">
    <source>
        <dbReference type="PROSITE" id="PS51078"/>
    </source>
</evidence>
<dbReference type="Gene3D" id="3.30.450.40">
    <property type="match status" value="1"/>
</dbReference>
<dbReference type="SUPFAM" id="SSF55781">
    <property type="entry name" value="GAF domain-like"/>
    <property type="match status" value="1"/>
</dbReference>
<gene>
    <name evidence="2" type="ORF">GCM10023215_56310</name>
</gene>
<dbReference type="InterPro" id="IPR014757">
    <property type="entry name" value="Tscrpt_reg_IclR_C"/>
</dbReference>
<proteinExistence type="predicted"/>
<feature type="domain" description="IclR-ED" evidence="1">
    <location>
        <begin position="1"/>
        <end position="98"/>
    </location>
</feature>
<protein>
    <recommendedName>
        <fullName evidence="1">IclR-ED domain-containing protein</fullName>
    </recommendedName>
</protein>
<accession>A0ABP8XL03</accession>
<evidence type="ECO:0000313" key="3">
    <source>
        <dbReference type="Proteomes" id="UP001500325"/>
    </source>
</evidence>
<keyword evidence="3" id="KW-1185">Reference proteome</keyword>
<dbReference type="EMBL" id="BAABIC010000025">
    <property type="protein sequence ID" value="GAA4707915.1"/>
    <property type="molecule type" value="Genomic_DNA"/>
</dbReference>
<organism evidence="2 3">
    <name type="scientific">Pseudonocardia yuanmonensis</name>
    <dbReference type="NCBI Taxonomy" id="1095914"/>
    <lineage>
        <taxon>Bacteria</taxon>
        <taxon>Bacillati</taxon>
        <taxon>Actinomycetota</taxon>
        <taxon>Actinomycetes</taxon>
        <taxon>Pseudonocardiales</taxon>
        <taxon>Pseudonocardiaceae</taxon>
        <taxon>Pseudonocardia</taxon>
    </lineage>
</organism>
<evidence type="ECO:0000313" key="2">
    <source>
        <dbReference type="EMBL" id="GAA4707915.1"/>
    </source>
</evidence>
<dbReference type="Pfam" id="PF01614">
    <property type="entry name" value="IclR_C"/>
    <property type="match status" value="1"/>
</dbReference>
<comment type="caution">
    <text evidence="2">The sequence shown here is derived from an EMBL/GenBank/DDBJ whole genome shotgun (WGS) entry which is preliminary data.</text>
</comment>
<dbReference type="PROSITE" id="PS51078">
    <property type="entry name" value="ICLR_ED"/>
    <property type="match status" value="1"/>
</dbReference>